<name>A0ABS4VT51_9PSEU</name>
<dbReference type="Proteomes" id="UP001519295">
    <property type="component" value="Unassembled WGS sequence"/>
</dbReference>
<organism evidence="4 5">
    <name type="scientific">Pseudonocardia parietis</name>
    <dbReference type="NCBI Taxonomy" id="570936"/>
    <lineage>
        <taxon>Bacteria</taxon>
        <taxon>Bacillati</taxon>
        <taxon>Actinomycetota</taxon>
        <taxon>Actinomycetes</taxon>
        <taxon>Pseudonocardiales</taxon>
        <taxon>Pseudonocardiaceae</taxon>
        <taxon>Pseudonocardia</taxon>
    </lineage>
</organism>
<comment type="caution">
    <text evidence="4">The sequence shown here is derived from an EMBL/GenBank/DDBJ whole genome shotgun (WGS) entry which is preliminary data.</text>
</comment>
<dbReference type="NCBIfam" id="TIGR01552">
    <property type="entry name" value="phd_fam"/>
    <property type="match status" value="1"/>
</dbReference>
<dbReference type="PANTHER" id="PTHR35377">
    <property type="entry name" value="ANTITOXIN VAPB49-RELATED-RELATED"/>
    <property type="match status" value="1"/>
</dbReference>
<feature type="region of interest" description="Disordered" evidence="3">
    <location>
        <begin position="46"/>
        <end position="89"/>
    </location>
</feature>
<proteinExistence type="inferred from homology"/>
<evidence type="ECO:0000256" key="3">
    <source>
        <dbReference type="SAM" id="MobiDB-lite"/>
    </source>
</evidence>
<protein>
    <recommendedName>
        <fullName evidence="2">Antitoxin</fullName>
    </recommendedName>
</protein>
<dbReference type="InterPro" id="IPR006442">
    <property type="entry name" value="Antitoxin_Phd/YefM"/>
</dbReference>
<dbReference type="RefSeq" id="WP_210027196.1">
    <property type="nucleotide sequence ID" value="NZ_JAGINU010000001.1"/>
</dbReference>
<keyword evidence="5" id="KW-1185">Reference proteome</keyword>
<sequence>MADQVNIYDAKTNLSRLIERVESGEEIVIARNGRPVAQLVPVQRKRATRVPGSLRGRIRTTPDIHEGDDEIADPMEGGSLLPDGRGARR</sequence>
<evidence type="ECO:0000313" key="4">
    <source>
        <dbReference type="EMBL" id="MBP2367090.1"/>
    </source>
</evidence>
<reference evidence="4 5" key="1">
    <citation type="submission" date="2021-03" db="EMBL/GenBank/DDBJ databases">
        <title>Sequencing the genomes of 1000 actinobacteria strains.</title>
        <authorList>
            <person name="Klenk H.-P."/>
        </authorList>
    </citation>
    <scope>NUCLEOTIDE SEQUENCE [LARGE SCALE GENOMIC DNA]</scope>
    <source>
        <strain evidence="4 5">DSM 45256</strain>
    </source>
</reference>
<dbReference type="InterPro" id="IPR036165">
    <property type="entry name" value="YefM-like_sf"/>
</dbReference>
<dbReference type="Pfam" id="PF02604">
    <property type="entry name" value="PhdYeFM_antitox"/>
    <property type="match status" value="1"/>
</dbReference>
<dbReference type="InterPro" id="IPR051416">
    <property type="entry name" value="phD-YefM_TA_antitoxins"/>
</dbReference>
<gene>
    <name evidence="4" type="ORF">JOF36_002786</name>
</gene>
<dbReference type="PANTHER" id="PTHR35377:SF4">
    <property type="entry name" value="PREVENT-HOST-DEATH FAMILY PROTEIN"/>
    <property type="match status" value="1"/>
</dbReference>
<dbReference type="EMBL" id="JAGINU010000001">
    <property type="protein sequence ID" value="MBP2367090.1"/>
    <property type="molecule type" value="Genomic_DNA"/>
</dbReference>
<comment type="similarity">
    <text evidence="1 2">Belongs to the phD/YefM antitoxin family.</text>
</comment>
<evidence type="ECO:0000313" key="5">
    <source>
        <dbReference type="Proteomes" id="UP001519295"/>
    </source>
</evidence>
<dbReference type="Gene3D" id="3.40.1620.10">
    <property type="entry name" value="YefM-like domain"/>
    <property type="match status" value="1"/>
</dbReference>
<accession>A0ABS4VT51</accession>
<comment type="function">
    <text evidence="2">Antitoxin component of a type II toxin-antitoxin (TA) system.</text>
</comment>
<evidence type="ECO:0000256" key="2">
    <source>
        <dbReference type="RuleBase" id="RU362080"/>
    </source>
</evidence>
<evidence type="ECO:0000256" key="1">
    <source>
        <dbReference type="ARBA" id="ARBA00009981"/>
    </source>
</evidence>
<dbReference type="SUPFAM" id="SSF143120">
    <property type="entry name" value="YefM-like"/>
    <property type="match status" value="1"/>
</dbReference>